<dbReference type="Proteomes" id="UP000322234">
    <property type="component" value="Unassembled WGS sequence"/>
</dbReference>
<evidence type="ECO:0000313" key="2">
    <source>
        <dbReference type="EMBL" id="MXQ89200.1"/>
    </source>
</evidence>
<organism evidence="2 3">
    <name type="scientific">Bos mutus</name>
    <name type="common">wild yak</name>
    <dbReference type="NCBI Taxonomy" id="72004"/>
    <lineage>
        <taxon>Eukaryota</taxon>
        <taxon>Metazoa</taxon>
        <taxon>Chordata</taxon>
        <taxon>Craniata</taxon>
        <taxon>Vertebrata</taxon>
        <taxon>Euteleostomi</taxon>
        <taxon>Mammalia</taxon>
        <taxon>Eutheria</taxon>
        <taxon>Laurasiatheria</taxon>
        <taxon>Artiodactyla</taxon>
        <taxon>Ruminantia</taxon>
        <taxon>Pecora</taxon>
        <taxon>Bovidae</taxon>
        <taxon>Bovinae</taxon>
        <taxon>Bos</taxon>
    </lineage>
</organism>
<feature type="region of interest" description="Disordered" evidence="1">
    <location>
        <begin position="89"/>
        <end position="110"/>
    </location>
</feature>
<evidence type="ECO:0000313" key="3">
    <source>
        <dbReference type="Proteomes" id="UP000322234"/>
    </source>
</evidence>
<sequence length="110" mass="12679">MVLKRTPYQEGKKWIIEAKLFVLLNLHAPLFSNNLGTRCQWLKNKKDFCVSKVTPCGLRYVSDEEKRVEMRKGKCGNVDRHWKLDHQEALDLSETGSPDPRTPGDPVDII</sequence>
<proteinExistence type="predicted"/>
<name>A0A6B0RGN8_9CETA</name>
<accession>A0A6B0RGN8</accession>
<dbReference type="EMBL" id="VBQZ03000054">
    <property type="protein sequence ID" value="MXQ89200.1"/>
    <property type="molecule type" value="Genomic_DNA"/>
</dbReference>
<evidence type="ECO:0000256" key="1">
    <source>
        <dbReference type="SAM" id="MobiDB-lite"/>
    </source>
</evidence>
<gene>
    <name evidence="2" type="ORF">E5288_WYG015839</name>
</gene>
<comment type="caution">
    <text evidence="2">The sequence shown here is derived from an EMBL/GenBank/DDBJ whole genome shotgun (WGS) entry which is preliminary data.</text>
</comment>
<dbReference type="AlphaFoldDB" id="A0A6B0RGN8"/>
<protein>
    <submittedName>
        <fullName evidence="2">Uncharacterized protein</fullName>
    </submittedName>
</protein>
<reference evidence="2" key="1">
    <citation type="submission" date="2019-10" db="EMBL/GenBank/DDBJ databases">
        <title>The sequence and de novo assembly of the wild yak genome.</title>
        <authorList>
            <person name="Liu Y."/>
        </authorList>
    </citation>
    <scope>NUCLEOTIDE SEQUENCE [LARGE SCALE GENOMIC DNA]</scope>
    <source>
        <strain evidence="2">WY2019</strain>
    </source>
</reference>
<keyword evidence="3" id="KW-1185">Reference proteome</keyword>